<evidence type="ECO:0000256" key="1">
    <source>
        <dbReference type="ARBA" id="ARBA00007465"/>
    </source>
</evidence>
<dbReference type="Proteomes" id="UP000236740">
    <property type="component" value="Unassembled WGS sequence"/>
</dbReference>
<accession>A0A1H5TKN3</accession>
<dbReference type="AlphaFoldDB" id="A0A1H5TKN3"/>
<dbReference type="RefSeq" id="WP_103990111.1">
    <property type="nucleotide sequence ID" value="NZ_CP031311.1"/>
</dbReference>
<dbReference type="SMART" id="SM01390">
    <property type="entry name" value="Ribosomal_S4"/>
    <property type="match status" value="1"/>
</dbReference>
<evidence type="ECO:0000313" key="12">
    <source>
        <dbReference type="EMBL" id="SEF63359.1"/>
    </source>
</evidence>
<dbReference type="GO" id="GO:0003735">
    <property type="term" value="F:structural constituent of ribosome"/>
    <property type="evidence" value="ECO:0007669"/>
    <property type="project" value="InterPro"/>
</dbReference>
<dbReference type="EMBL" id="CP031311">
    <property type="protein sequence ID" value="QCC47289.1"/>
    <property type="molecule type" value="Genomic_DNA"/>
</dbReference>
<evidence type="ECO:0000256" key="7">
    <source>
        <dbReference type="SAM" id="Coils"/>
    </source>
</evidence>
<keyword evidence="5 6" id="KW-0687">Ribonucleoprotein</keyword>
<dbReference type="HAMAP" id="MF_01306_A">
    <property type="entry name" value="Ribosomal_uS4_A"/>
    <property type="match status" value="1"/>
</dbReference>
<dbReference type="GO" id="GO:0042274">
    <property type="term" value="P:ribosomal small subunit biogenesis"/>
    <property type="evidence" value="ECO:0007669"/>
    <property type="project" value="TreeGrafter"/>
</dbReference>
<evidence type="ECO:0000256" key="4">
    <source>
        <dbReference type="ARBA" id="ARBA00022980"/>
    </source>
</evidence>
<keyword evidence="3 6" id="KW-0694">RNA-binding</keyword>
<dbReference type="SMART" id="SM00363">
    <property type="entry name" value="S4"/>
    <property type="match status" value="1"/>
</dbReference>
<organism evidence="12 13">
    <name type="scientific">Halobellus limi</name>
    <dbReference type="NCBI Taxonomy" id="699433"/>
    <lineage>
        <taxon>Archaea</taxon>
        <taxon>Methanobacteriati</taxon>
        <taxon>Methanobacteriota</taxon>
        <taxon>Stenosarchaea group</taxon>
        <taxon>Halobacteria</taxon>
        <taxon>Halobacteriales</taxon>
        <taxon>Haloferacaceae</taxon>
        <taxon>Halobellus</taxon>
    </lineage>
</organism>
<dbReference type="NCBIfam" id="TIGR01018">
    <property type="entry name" value="uS4_arch"/>
    <property type="match status" value="1"/>
</dbReference>
<reference evidence="12 13" key="1">
    <citation type="submission" date="2016-10" db="EMBL/GenBank/DDBJ databases">
        <authorList>
            <person name="de Groot N.N."/>
        </authorList>
    </citation>
    <scope>NUCLEOTIDE SEQUENCE [LARGE SCALE GENOMIC DNA]</scope>
    <source>
        <strain evidence="12 13">CGMCC 1.10331</strain>
    </source>
</reference>
<keyword evidence="7" id="KW-0175">Coiled coil</keyword>
<dbReference type="CDD" id="cd00165">
    <property type="entry name" value="S4"/>
    <property type="match status" value="1"/>
</dbReference>
<feature type="domain" description="Small ribosomal subunit protein uS4 N-terminal" evidence="10">
    <location>
        <begin position="1"/>
        <end position="104"/>
    </location>
</feature>
<dbReference type="Gene3D" id="3.10.290.10">
    <property type="entry name" value="RNA-binding S4 domain"/>
    <property type="match status" value="1"/>
</dbReference>
<reference evidence="11 14" key="2">
    <citation type="journal article" date="2019" name="Nat. Commun.">
        <title>A new type of DNA phosphorothioation-based antiviral system in archaea.</title>
        <authorList>
            <person name="Xiong L."/>
            <person name="Liu S."/>
            <person name="Chen S."/>
            <person name="Xiao Y."/>
            <person name="Zhu B."/>
            <person name="Gao Y."/>
            <person name="Zhang Y."/>
            <person name="Chen B."/>
            <person name="Luo J."/>
            <person name="Deng Z."/>
            <person name="Chen X."/>
            <person name="Wang L."/>
            <person name="Chen S."/>
        </authorList>
    </citation>
    <scope>NUCLEOTIDE SEQUENCE [LARGE SCALE GENOMIC DNA]</scope>
    <source>
        <strain evidence="11 14">CGMCC 1.10331</strain>
    </source>
</reference>
<evidence type="ECO:0000313" key="13">
    <source>
        <dbReference type="Proteomes" id="UP000236740"/>
    </source>
</evidence>
<dbReference type="Proteomes" id="UP000296733">
    <property type="component" value="Chromosome"/>
</dbReference>
<feature type="domain" description="RNA-binding S4" evidence="9">
    <location>
        <begin position="105"/>
        <end position="167"/>
    </location>
</feature>
<dbReference type="InterPro" id="IPR022801">
    <property type="entry name" value="Ribosomal_uS4"/>
</dbReference>
<evidence type="ECO:0000256" key="8">
    <source>
        <dbReference type="SAM" id="MobiDB-lite"/>
    </source>
</evidence>
<evidence type="ECO:0000256" key="5">
    <source>
        <dbReference type="ARBA" id="ARBA00023274"/>
    </source>
</evidence>
<dbReference type="GO" id="GO:0019843">
    <property type="term" value="F:rRNA binding"/>
    <property type="evidence" value="ECO:0007669"/>
    <property type="project" value="UniProtKB-UniRule"/>
</dbReference>
<dbReference type="EMBL" id="FNVN01000001">
    <property type="protein sequence ID" value="SEF63359.1"/>
    <property type="molecule type" value="Genomic_DNA"/>
</dbReference>
<dbReference type="KEGG" id="hlm:DV707_06195"/>
<dbReference type="SUPFAM" id="SSF55174">
    <property type="entry name" value="Alpha-L RNA-binding motif"/>
    <property type="match status" value="1"/>
</dbReference>
<dbReference type="InterPro" id="IPR022802">
    <property type="entry name" value="Ribosomal_uS4_arc"/>
</dbReference>
<dbReference type="PANTHER" id="PTHR11831:SF5">
    <property type="entry name" value="40S RIBOSOMAL PROTEIN S9"/>
    <property type="match status" value="1"/>
</dbReference>
<keyword evidence="4 6" id="KW-0689">Ribosomal protein</keyword>
<comment type="similarity">
    <text evidence="1 6">Belongs to the universal ribosomal protein uS4 family.</text>
</comment>
<feature type="region of interest" description="Disordered" evidence="8">
    <location>
        <begin position="149"/>
        <end position="175"/>
    </location>
</feature>
<dbReference type="Pfam" id="PF01479">
    <property type="entry name" value="S4"/>
    <property type="match status" value="1"/>
</dbReference>
<dbReference type="InterPro" id="IPR005710">
    <property type="entry name" value="Ribosomal_uS4_euk/arc"/>
</dbReference>
<evidence type="ECO:0000256" key="2">
    <source>
        <dbReference type="ARBA" id="ARBA00022730"/>
    </source>
</evidence>
<dbReference type="PROSITE" id="PS50889">
    <property type="entry name" value="S4"/>
    <property type="match status" value="1"/>
</dbReference>
<comment type="subunit">
    <text evidence="6">Part of the 30S ribosomal subunit. Contacts protein S5. The interaction surface between S4 and S5 is involved in control of translational fidelity.</text>
</comment>
<evidence type="ECO:0000259" key="10">
    <source>
        <dbReference type="SMART" id="SM01390"/>
    </source>
</evidence>
<dbReference type="PANTHER" id="PTHR11831">
    <property type="entry name" value="30S 40S RIBOSOMAL PROTEIN"/>
    <property type="match status" value="1"/>
</dbReference>
<dbReference type="OrthoDB" id="10429at2157"/>
<feature type="compositionally biased region" description="Basic and acidic residues" evidence="8">
    <location>
        <begin position="164"/>
        <end position="175"/>
    </location>
</feature>
<sequence length="175" mass="19786">MATGNNTKRYETPNHPFQGERIVQEGDLLGRYGLKNKEELWRAQSELRNYRREARRLIGEAQGDLEAAEAAGEEFLARLRRYGVLSEDDDISRVLGLDVTDILERRLQTVAYRKGLASTPEQARQFIVHGHVVVDGARVTRPSKTVEVAEEDSIAFDETSPLADELHPERAEGQE</sequence>
<dbReference type="InterPro" id="IPR001912">
    <property type="entry name" value="Ribosomal_uS4_N"/>
</dbReference>
<evidence type="ECO:0000313" key="11">
    <source>
        <dbReference type="EMBL" id="QCC47289.1"/>
    </source>
</evidence>
<evidence type="ECO:0000256" key="6">
    <source>
        <dbReference type="HAMAP-Rule" id="MF_01306"/>
    </source>
</evidence>
<proteinExistence type="inferred from homology"/>
<protein>
    <recommendedName>
        <fullName evidence="6">Small ribosomal subunit protein uS4</fullName>
    </recommendedName>
</protein>
<keyword evidence="13" id="KW-1185">Reference proteome</keyword>
<dbReference type="NCBIfam" id="NF003139">
    <property type="entry name" value="PRK04051.1"/>
    <property type="match status" value="1"/>
</dbReference>
<feature type="coiled-coil region" evidence="7">
    <location>
        <begin position="40"/>
        <end position="71"/>
    </location>
</feature>
<evidence type="ECO:0000256" key="3">
    <source>
        <dbReference type="ARBA" id="ARBA00022884"/>
    </source>
</evidence>
<evidence type="ECO:0000259" key="9">
    <source>
        <dbReference type="SMART" id="SM00363"/>
    </source>
</evidence>
<dbReference type="GeneID" id="39857660"/>
<dbReference type="InterPro" id="IPR002942">
    <property type="entry name" value="S4_RNA-bd"/>
</dbReference>
<dbReference type="GO" id="GO:0015935">
    <property type="term" value="C:small ribosomal subunit"/>
    <property type="evidence" value="ECO:0007669"/>
    <property type="project" value="InterPro"/>
</dbReference>
<name>A0A1H5TKN3_9EURY</name>
<comment type="function">
    <text evidence="6">One of the primary rRNA binding proteins, it binds directly to 16S rRNA where it nucleates assembly of the body of the 30S subunit.</text>
</comment>
<keyword evidence="2 6" id="KW-0699">rRNA-binding</keyword>
<dbReference type="InterPro" id="IPR036986">
    <property type="entry name" value="S4_RNA-bd_sf"/>
</dbReference>
<dbReference type="GO" id="GO:0006412">
    <property type="term" value="P:translation"/>
    <property type="evidence" value="ECO:0007669"/>
    <property type="project" value="UniProtKB-UniRule"/>
</dbReference>
<evidence type="ECO:0000313" key="14">
    <source>
        <dbReference type="Proteomes" id="UP000296733"/>
    </source>
</evidence>
<gene>
    <name evidence="6" type="primary">rps4</name>
    <name evidence="11" type="ORF">DV707_06195</name>
    <name evidence="12" type="ORF">SAMN04488133_0309</name>
</gene>
<comment type="function">
    <text evidence="6">With S5 and S12 plays an important role in translational accuracy.</text>
</comment>